<comment type="caution">
    <text evidence="2">The sequence shown here is derived from an EMBL/GenBank/DDBJ whole genome shotgun (WGS) entry which is preliminary data.</text>
</comment>
<dbReference type="AlphaFoldDB" id="A0A9Q1MBJ2"/>
<sequence length="186" mass="20912">MSVKSCVTKSGYNCGFLVEESDDDAIEGQRAHGVTATKSGGNKRSRETEDVNWDKRRRLKMLFYLAAEGLYLSQTKDPSYGKEEMDTQSDEMTEVFGGQNGKNRRSKNRSTGDLLPKVCQMSPDSTGSGTGGRPQRAEMERKTKKRKRGRKKIEEDKEEEREMAYLQRTSRVSLTGVGSGVVRRGR</sequence>
<organism evidence="2 3">
    <name type="scientific">Anisodus acutangulus</name>
    <dbReference type="NCBI Taxonomy" id="402998"/>
    <lineage>
        <taxon>Eukaryota</taxon>
        <taxon>Viridiplantae</taxon>
        <taxon>Streptophyta</taxon>
        <taxon>Embryophyta</taxon>
        <taxon>Tracheophyta</taxon>
        <taxon>Spermatophyta</taxon>
        <taxon>Magnoliopsida</taxon>
        <taxon>eudicotyledons</taxon>
        <taxon>Gunneridae</taxon>
        <taxon>Pentapetalae</taxon>
        <taxon>asterids</taxon>
        <taxon>lamiids</taxon>
        <taxon>Solanales</taxon>
        <taxon>Solanaceae</taxon>
        <taxon>Solanoideae</taxon>
        <taxon>Hyoscyameae</taxon>
        <taxon>Anisodus</taxon>
    </lineage>
</organism>
<proteinExistence type="predicted"/>
<accession>A0A9Q1MBJ2</accession>
<dbReference type="EMBL" id="JAJAGQ010000008">
    <property type="protein sequence ID" value="KAJ8556183.1"/>
    <property type="molecule type" value="Genomic_DNA"/>
</dbReference>
<dbReference type="Proteomes" id="UP001152561">
    <property type="component" value="Unassembled WGS sequence"/>
</dbReference>
<keyword evidence="3" id="KW-1185">Reference proteome</keyword>
<feature type="compositionally biased region" description="Basic residues" evidence="1">
    <location>
        <begin position="142"/>
        <end position="151"/>
    </location>
</feature>
<feature type="compositionally biased region" description="Basic and acidic residues" evidence="1">
    <location>
        <begin position="152"/>
        <end position="163"/>
    </location>
</feature>
<protein>
    <submittedName>
        <fullName evidence="2">Uncharacterized protein</fullName>
    </submittedName>
</protein>
<gene>
    <name evidence="2" type="ORF">K7X08_022941</name>
</gene>
<reference evidence="3" key="1">
    <citation type="journal article" date="2023" name="Proc. Natl. Acad. Sci. U.S.A.">
        <title>Genomic and structural basis for evolution of tropane alkaloid biosynthesis.</title>
        <authorList>
            <person name="Wanga Y.-J."/>
            <person name="Taina T."/>
            <person name="Yua J.-Y."/>
            <person name="Lia J."/>
            <person name="Xua B."/>
            <person name="Chenc J."/>
            <person name="D'Auriad J.C."/>
            <person name="Huanga J.-P."/>
            <person name="Huanga S.-X."/>
        </authorList>
    </citation>
    <scope>NUCLEOTIDE SEQUENCE [LARGE SCALE GENOMIC DNA]</scope>
    <source>
        <strain evidence="3">cv. KIB-2019</strain>
    </source>
</reference>
<evidence type="ECO:0000313" key="2">
    <source>
        <dbReference type="EMBL" id="KAJ8556183.1"/>
    </source>
</evidence>
<name>A0A9Q1MBJ2_9SOLA</name>
<feature type="region of interest" description="Disordered" evidence="1">
    <location>
        <begin position="27"/>
        <end position="51"/>
    </location>
</feature>
<feature type="region of interest" description="Disordered" evidence="1">
    <location>
        <begin position="74"/>
        <end position="163"/>
    </location>
</feature>
<evidence type="ECO:0000313" key="3">
    <source>
        <dbReference type="Proteomes" id="UP001152561"/>
    </source>
</evidence>
<evidence type="ECO:0000256" key="1">
    <source>
        <dbReference type="SAM" id="MobiDB-lite"/>
    </source>
</evidence>